<dbReference type="Proteomes" id="UP000034854">
    <property type="component" value="Unassembled WGS sequence"/>
</dbReference>
<dbReference type="InterPro" id="IPR001296">
    <property type="entry name" value="Glyco_trans_1"/>
</dbReference>
<reference evidence="2 3" key="1">
    <citation type="journal article" date="2015" name="Nature">
        <title>rRNA introns, odd ribosomes, and small enigmatic genomes across a large radiation of phyla.</title>
        <authorList>
            <person name="Brown C.T."/>
            <person name="Hug L.A."/>
            <person name="Thomas B.C."/>
            <person name="Sharon I."/>
            <person name="Castelle C.J."/>
            <person name="Singh A."/>
            <person name="Wilkins M.J."/>
            <person name="Williams K.H."/>
            <person name="Banfield J.F."/>
        </authorList>
    </citation>
    <scope>NUCLEOTIDE SEQUENCE [LARGE SCALE GENOMIC DNA]</scope>
</reference>
<name>A0A0G0UF84_9BACT</name>
<accession>A0A0G0UF84</accession>
<dbReference type="PANTHER" id="PTHR45919">
    <property type="entry name" value="GDP-MAN:MAN(3)GLCNAC(2)-PP-DOL ALPHA-1,2-MANNOSYLTRANSFERASE"/>
    <property type="match status" value="1"/>
</dbReference>
<feature type="domain" description="Glycosyl transferase family 1" evidence="1">
    <location>
        <begin position="153"/>
        <end position="328"/>
    </location>
</feature>
<dbReference type="InterPro" id="IPR038013">
    <property type="entry name" value="ALG11"/>
</dbReference>
<dbReference type="GO" id="GO:0006487">
    <property type="term" value="P:protein N-linked glycosylation"/>
    <property type="evidence" value="ECO:0007669"/>
    <property type="project" value="TreeGrafter"/>
</dbReference>
<sequence>MKVGFFSPYLDTFGGGERYMLTLASYLAEKHDVEIFWGDSAIKAPLTRFLKIDLQKTKFVENIFRQNFLKKIRRTASYDLFFVLSDGSVPFSLAKKNILHFQVPFVFPKIDTKTRLNLIRYKYVVVNSHFTKKFIDKSFKVDSRVIYPPVDVKSLKPAKKEKLIISVGRFSQHQLHPKKQEVLIEVFKELYKDVPSWKLVLAGQSKKEDYKYIKNLKRSVKGYAIRILENISYDELNALYGRASIYWHATGFGEDEEKNPQKMEHFGISTVEAQAAGVVPVVINKGGQKEIVKDGKNGRLWSTKTQLYEITKNLIKNKSEMLRLSKRAVVDSKKFSQERFIKEYEKIIFP</sequence>
<protein>
    <recommendedName>
        <fullName evidence="1">Glycosyl transferase family 1 domain-containing protein</fullName>
    </recommendedName>
</protein>
<proteinExistence type="predicted"/>
<dbReference type="AlphaFoldDB" id="A0A0G0UF84"/>
<dbReference type="Gene3D" id="3.40.50.2000">
    <property type="entry name" value="Glycogen Phosphorylase B"/>
    <property type="match status" value="2"/>
</dbReference>
<dbReference type="SUPFAM" id="SSF53756">
    <property type="entry name" value="UDP-Glycosyltransferase/glycogen phosphorylase"/>
    <property type="match status" value="1"/>
</dbReference>
<dbReference type="Pfam" id="PF00534">
    <property type="entry name" value="Glycos_transf_1"/>
    <property type="match status" value="1"/>
</dbReference>
<dbReference type="GO" id="GO:0004377">
    <property type="term" value="F:GDP-Man:Man(3)GlcNAc(2)-PP-Dol alpha-1,2-mannosyltransferase activity"/>
    <property type="evidence" value="ECO:0007669"/>
    <property type="project" value="InterPro"/>
</dbReference>
<dbReference type="PANTHER" id="PTHR45919:SF1">
    <property type="entry name" value="GDP-MAN:MAN(3)GLCNAC(2)-PP-DOL ALPHA-1,2-MANNOSYLTRANSFERASE"/>
    <property type="match status" value="1"/>
</dbReference>
<dbReference type="CDD" id="cd03801">
    <property type="entry name" value="GT4_PimA-like"/>
    <property type="match status" value="1"/>
</dbReference>
<dbReference type="GO" id="GO:0016020">
    <property type="term" value="C:membrane"/>
    <property type="evidence" value="ECO:0007669"/>
    <property type="project" value="TreeGrafter"/>
</dbReference>
<dbReference type="EMBL" id="LCAG01000022">
    <property type="protein sequence ID" value="KKR86076.1"/>
    <property type="molecule type" value="Genomic_DNA"/>
</dbReference>
<evidence type="ECO:0000313" key="3">
    <source>
        <dbReference type="Proteomes" id="UP000034854"/>
    </source>
</evidence>
<comment type="caution">
    <text evidence="2">The sequence shown here is derived from an EMBL/GenBank/DDBJ whole genome shotgun (WGS) entry which is preliminary data.</text>
</comment>
<gene>
    <name evidence="2" type="ORF">UU34_C0022G0011</name>
</gene>
<evidence type="ECO:0000259" key="1">
    <source>
        <dbReference type="Pfam" id="PF00534"/>
    </source>
</evidence>
<evidence type="ECO:0000313" key="2">
    <source>
        <dbReference type="EMBL" id="KKR86076.1"/>
    </source>
</evidence>
<organism evidence="2 3">
    <name type="scientific">Candidatus Curtissbacteria bacterium GW2011_GWA1_41_11</name>
    <dbReference type="NCBI Taxonomy" id="1618409"/>
    <lineage>
        <taxon>Bacteria</taxon>
        <taxon>Candidatus Curtissiibacteriota</taxon>
    </lineage>
</organism>